<dbReference type="GO" id="GO:0042026">
    <property type="term" value="P:protein refolding"/>
    <property type="evidence" value="ECO:0007669"/>
    <property type="project" value="UniProtKB-ARBA"/>
</dbReference>
<comment type="caution">
    <text evidence="12">The sequence shown here is derived from an EMBL/GenBank/DDBJ whole genome shotgun (WGS) entry which is preliminary data.</text>
</comment>
<feature type="domain" description="PPIase FKBP-type" evidence="11">
    <location>
        <begin position="7"/>
        <end position="101"/>
    </location>
</feature>
<keyword evidence="7 9" id="KW-0413">Isomerase</keyword>
<evidence type="ECO:0000256" key="9">
    <source>
        <dbReference type="PROSITE-ProRule" id="PRU00277"/>
    </source>
</evidence>
<evidence type="ECO:0000256" key="8">
    <source>
        <dbReference type="ARBA" id="ARBA00037071"/>
    </source>
</evidence>
<dbReference type="PANTHER" id="PTHR47861">
    <property type="entry name" value="FKBP-TYPE PEPTIDYL-PROLYL CIS-TRANS ISOMERASE SLYD"/>
    <property type="match status" value="1"/>
</dbReference>
<comment type="subcellular location">
    <subcellularLocation>
        <location evidence="2">Cytoplasm</location>
    </subcellularLocation>
</comment>
<sequence>MTQAKIGDNVKVHFEGCLVDGTVFGSTMDEEPFEFTIGEKNMLPGFENEVVGMKQGDTKTITLTPMEAYGPYKKERVFGMEKSGFPPEINLEVGKRLRVRKQDGEYAVVTIKHFAEDSIVLDENDPLAGKTLTFKIELVEIL</sequence>
<comment type="function">
    <text evidence="8">Also involved in hydrogenase metallocenter assembly, probably by participating in the nickel insertion step. This function in hydrogenase biosynthesis requires chaperone activity and the presence of the metal-binding domain, but not PPIase activity.</text>
</comment>
<comment type="similarity">
    <text evidence="3 10">Belongs to the FKBP-type PPIase family.</text>
</comment>
<evidence type="ECO:0000259" key="11">
    <source>
        <dbReference type="PROSITE" id="PS50059"/>
    </source>
</evidence>
<evidence type="ECO:0000313" key="12">
    <source>
        <dbReference type="EMBL" id="MBC8433483.1"/>
    </source>
</evidence>
<dbReference type="Proteomes" id="UP000605201">
    <property type="component" value="Unassembled WGS sequence"/>
</dbReference>
<dbReference type="GO" id="GO:0003755">
    <property type="term" value="F:peptidyl-prolyl cis-trans isomerase activity"/>
    <property type="evidence" value="ECO:0007669"/>
    <property type="project" value="UniProtKB-UniRule"/>
</dbReference>
<dbReference type="Gene3D" id="3.10.50.40">
    <property type="match status" value="1"/>
</dbReference>
<protein>
    <recommendedName>
        <fullName evidence="10">Peptidyl-prolyl cis-trans isomerase</fullName>
        <ecNumber evidence="10">5.2.1.8</ecNumber>
    </recommendedName>
</protein>
<keyword evidence="4" id="KW-0963">Cytoplasm</keyword>
<reference evidence="12 13" key="1">
    <citation type="submission" date="2020-08" db="EMBL/GenBank/DDBJ databases">
        <title>Bridging the membrane lipid divide: bacteria of the FCB group superphylum have the potential to synthesize archaeal ether lipids.</title>
        <authorList>
            <person name="Villanueva L."/>
            <person name="Von Meijenfeldt F.A.B."/>
            <person name="Westbye A.B."/>
            <person name="Yadav S."/>
            <person name="Hopmans E.C."/>
            <person name="Dutilh B.E."/>
            <person name="Sinninghe Damste J.S."/>
        </authorList>
    </citation>
    <scope>NUCLEOTIDE SEQUENCE [LARGE SCALE GENOMIC DNA]</scope>
    <source>
        <strain evidence="12">NIOZ-UU17</strain>
    </source>
</reference>
<keyword evidence="6" id="KW-0143">Chaperone</keyword>
<evidence type="ECO:0000256" key="6">
    <source>
        <dbReference type="ARBA" id="ARBA00023186"/>
    </source>
</evidence>
<evidence type="ECO:0000256" key="3">
    <source>
        <dbReference type="ARBA" id="ARBA00006577"/>
    </source>
</evidence>
<name>A0A8J6NVS9_9BACT</name>
<evidence type="ECO:0000256" key="7">
    <source>
        <dbReference type="ARBA" id="ARBA00023235"/>
    </source>
</evidence>
<dbReference type="InterPro" id="IPR046357">
    <property type="entry name" value="PPIase_dom_sf"/>
</dbReference>
<evidence type="ECO:0000256" key="5">
    <source>
        <dbReference type="ARBA" id="ARBA00023110"/>
    </source>
</evidence>
<evidence type="ECO:0000256" key="2">
    <source>
        <dbReference type="ARBA" id="ARBA00004496"/>
    </source>
</evidence>
<dbReference type="EC" id="5.2.1.8" evidence="10"/>
<dbReference type="SUPFAM" id="SSF54534">
    <property type="entry name" value="FKBP-like"/>
    <property type="match status" value="1"/>
</dbReference>
<dbReference type="PANTHER" id="PTHR47861:SF3">
    <property type="entry name" value="FKBP-TYPE PEPTIDYL-PROLYL CIS-TRANS ISOMERASE SLYD"/>
    <property type="match status" value="1"/>
</dbReference>
<evidence type="ECO:0000313" key="13">
    <source>
        <dbReference type="Proteomes" id="UP000605201"/>
    </source>
</evidence>
<organism evidence="12 13">
    <name type="scientific">Candidatus Desulfatibia vada</name>
    <dbReference type="NCBI Taxonomy" id="2841696"/>
    <lineage>
        <taxon>Bacteria</taxon>
        <taxon>Pseudomonadati</taxon>
        <taxon>Thermodesulfobacteriota</taxon>
        <taxon>Desulfobacteria</taxon>
        <taxon>Desulfobacterales</taxon>
        <taxon>Desulfobacterales incertae sedis</taxon>
        <taxon>Candidatus Desulfatibia</taxon>
    </lineage>
</organism>
<dbReference type="PROSITE" id="PS50059">
    <property type="entry name" value="FKBP_PPIASE"/>
    <property type="match status" value="1"/>
</dbReference>
<accession>A0A8J6NVS9</accession>
<proteinExistence type="inferred from homology"/>
<evidence type="ECO:0000256" key="4">
    <source>
        <dbReference type="ARBA" id="ARBA00022490"/>
    </source>
</evidence>
<dbReference type="EMBL" id="JACNIG010000304">
    <property type="protein sequence ID" value="MBC8433483.1"/>
    <property type="molecule type" value="Genomic_DNA"/>
</dbReference>
<evidence type="ECO:0000256" key="10">
    <source>
        <dbReference type="RuleBase" id="RU003915"/>
    </source>
</evidence>
<dbReference type="Pfam" id="PF00254">
    <property type="entry name" value="FKBP_C"/>
    <property type="match status" value="1"/>
</dbReference>
<gene>
    <name evidence="12" type="ORF">H8D96_16360</name>
</gene>
<evidence type="ECO:0000256" key="1">
    <source>
        <dbReference type="ARBA" id="ARBA00000971"/>
    </source>
</evidence>
<comment type="catalytic activity">
    <reaction evidence="1 9 10">
        <text>[protein]-peptidylproline (omega=180) = [protein]-peptidylproline (omega=0)</text>
        <dbReference type="Rhea" id="RHEA:16237"/>
        <dbReference type="Rhea" id="RHEA-COMP:10747"/>
        <dbReference type="Rhea" id="RHEA-COMP:10748"/>
        <dbReference type="ChEBI" id="CHEBI:83833"/>
        <dbReference type="ChEBI" id="CHEBI:83834"/>
        <dbReference type="EC" id="5.2.1.8"/>
    </reaction>
</comment>
<dbReference type="InterPro" id="IPR001179">
    <property type="entry name" value="PPIase_FKBP_dom"/>
</dbReference>
<dbReference type="GO" id="GO:0005737">
    <property type="term" value="C:cytoplasm"/>
    <property type="evidence" value="ECO:0007669"/>
    <property type="project" value="UniProtKB-SubCell"/>
</dbReference>
<keyword evidence="5 9" id="KW-0697">Rotamase</keyword>
<dbReference type="AlphaFoldDB" id="A0A8J6NVS9"/>